<evidence type="ECO:0000259" key="5">
    <source>
        <dbReference type="PROSITE" id="PS51401"/>
    </source>
</evidence>
<evidence type="ECO:0008006" key="8">
    <source>
        <dbReference type="Google" id="ProtNLM"/>
    </source>
</evidence>
<dbReference type="Proteomes" id="UP000007241">
    <property type="component" value="Unassembled WGS sequence"/>
</dbReference>
<evidence type="ECO:0000256" key="3">
    <source>
        <dbReference type="ARBA" id="ARBA00022833"/>
    </source>
</evidence>
<sequence length="338" mass="36630">MPSIVCANKGCGKPFEPSIEGNKECVYHSGSAVFHEGLKGWSCCTKRVTDFDAFLKIPGCTTGTHTDKAPEASVSVAAVSTTATDPKKSDDGVETFTMASVPAALPASIPAVTAPVFLEKDMHDPADAIVAPGTLCKRKTCGQSFLDDTSRSQECIHHPGAPVFHEGSKGWSCCTRRVLEFDEFLKIKGCSTSKHRFTNVHLESTDIKQVVECRRDWYQTPDTVILSIFAKKVDKLATTVVFDKTSLKVDILFLDGSSSQYHTDLFQPIDPNASKFEVLSTKLEIVLKKANSLSWVAIEPKENVTTWTTFGITGSVGTVGGKEAVVGHDAPLHLLPKH</sequence>
<dbReference type="GeneID" id="18241897"/>
<protein>
    <recommendedName>
        <fullName evidence="8">Chord-domain-containing protein</fullName>
    </recommendedName>
</protein>
<organism evidence="6 7">
    <name type="scientific">Batrachochytrium dendrobatidis (strain JAM81 / FGSC 10211)</name>
    <name type="common">Frog chytrid fungus</name>
    <dbReference type="NCBI Taxonomy" id="684364"/>
    <lineage>
        <taxon>Eukaryota</taxon>
        <taxon>Fungi</taxon>
        <taxon>Fungi incertae sedis</taxon>
        <taxon>Chytridiomycota</taxon>
        <taxon>Chytridiomycota incertae sedis</taxon>
        <taxon>Chytridiomycetes</taxon>
        <taxon>Rhizophydiales</taxon>
        <taxon>Rhizophydiales incertae sedis</taxon>
        <taxon>Batrachochytrium</taxon>
    </lineage>
</organism>
<dbReference type="PROSITE" id="PS51203">
    <property type="entry name" value="CS"/>
    <property type="match status" value="1"/>
</dbReference>
<feature type="domain" description="CHORD" evidence="5">
    <location>
        <begin position="6"/>
        <end position="65"/>
    </location>
</feature>
<dbReference type="Gene3D" id="2.60.40.790">
    <property type="match status" value="1"/>
</dbReference>
<dbReference type="Pfam" id="PF04968">
    <property type="entry name" value="CHORD"/>
    <property type="match status" value="2"/>
</dbReference>
<dbReference type="PROSITE" id="PS51401">
    <property type="entry name" value="CHORD"/>
    <property type="match status" value="2"/>
</dbReference>
<dbReference type="RefSeq" id="XP_006676367.1">
    <property type="nucleotide sequence ID" value="XM_006676304.1"/>
</dbReference>
<dbReference type="OMA" id="KGYTCCK"/>
<reference evidence="6 7" key="1">
    <citation type="submission" date="2009-12" db="EMBL/GenBank/DDBJ databases">
        <title>The draft genome of Batrachochytrium dendrobatidis.</title>
        <authorList>
            <consortium name="US DOE Joint Genome Institute (JGI-PGF)"/>
            <person name="Kuo A."/>
            <person name="Salamov A."/>
            <person name="Schmutz J."/>
            <person name="Lucas S."/>
            <person name="Pitluck S."/>
            <person name="Rosenblum E."/>
            <person name="Stajich J."/>
            <person name="Eisen M."/>
            <person name="Grigoriev I.V."/>
        </authorList>
    </citation>
    <scope>NUCLEOTIDE SEQUENCE [LARGE SCALE GENOMIC DNA]</scope>
    <source>
        <strain evidence="7">JAM81 / FGSC 10211</strain>
    </source>
</reference>
<dbReference type="GO" id="GO:0008270">
    <property type="term" value="F:zinc ion binding"/>
    <property type="evidence" value="ECO:0000318"/>
    <property type="project" value="GO_Central"/>
</dbReference>
<dbReference type="HOGENOM" id="CLU_040079_1_1_1"/>
<keyword evidence="2" id="KW-0677">Repeat</keyword>
<keyword evidence="3" id="KW-0862">Zinc</keyword>
<dbReference type="PANTHER" id="PTHR46983">
    <property type="entry name" value="CYSTEINE AND HISTIDINE-RICH DOMAIN-CONTAINING PROTEIN 1"/>
    <property type="match status" value="1"/>
</dbReference>
<dbReference type="AlphaFoldDB" id="F4NRU2"/>
<dbReference type="CDD" id="cd06466">
    <property type="entry name" value="p23_CS_SGT1_like"/>
    <property type="match status" value="1"/>
</dbReference>
<keyword evidence="7" id="KW-1185">Reference proteome</keyword>
<evidence type="ECO:0000313" key="7">
    <source>
        <dbReference type="Proteomes" id="UP000007241"/>
    </source>
</evidence>
<evidence type="ECO:0000256" key="2">
    <source>
        <dbReference type="ARBA" id="ARBA00022737"/>
    </source>
</evidence>
<proteinExistence type="predicted"/>
<dbReference type="InterPro" id="IPR039790">
    <property type="entry name" value="CHRD1"/>
</dbReference>
<dbReference type="InterPro" id="IPR008978">
    <property type="entry name" value="HSP20-like_chaperone"/>
</dbReference>
<dbReference type="InterPro" id="IPR007051">
    <property type="entry name" value="CHORD_dom"/>
</dbReference>
<gene>
    <name evidence="6" type="ORF">BATDEDRAFT_84922</name>
</gene>
<feature type="domain" description="CHORD" evidence="5">
    <location>
        <begin position="136"/>
        <end position="195"/>
    </location>
</feature>
<dbReference type="Pfam" id="PF04969">
    <property type="entry name" value="CS"/>
    <property type="match status" value="1"/>
</dbReference>
<feature type="domain" description="CS" evidence="4">
    <location>
        <begin position="210"/>
        <end position="299"/>
    </location>
</feature>
<dbReference type="EMBL" id="GL882879">
    <property type="protein sequence ID" value="EGF84190.1"/>
    <property type="molecule type" value="Genomic_DNA"/>
</dbReference>
<dbReference type="InterPro" id="IPR007052">
    <property type="entry name" value="CS_dom"/>
</dbReference>
<dbReference type="InParanoid" id="F4NRU2"/>
<dbReference type="Gene3D" id="4.10.1130.20">
    <property type="match status" value="2"/>
</dbReference>
<dbReference type="SUPFAM" id="SSF49764">
    <property type="entry name" value="HSP20-like chaperones"/>
    <property type="match status" value="1"/>
</dbReference>
<evidence type="ECO:0000313" key="6">
    <source>
        <dbReference type="EMBL" id="EGF84190.1"/>
    </source>
</evidence>
<name>F4NRU2_BATDJ</name>
<dbReference type="PANTHER" id="PTHR46983:SF3">
    <property type="entry name" value="CHPADIPLOID STATE MAINTENANCE PROTEIN CHPA"/>
    <property type="match status" value="1"/>
</dbReference>
<dbReference type="STRING" id="684364.F4NRU2"/>
<keyword evidence="1" id="KW-0479">Metal-binding</keyword>
<accession>F4NRU2</accession>
<evidence type="ECO:0000259" key="4">
    <source>
        <dbReference type="PROSITE" id="PS51203"/>
    </source>
</evidence>
<dbReference type="OrthoDB" id="1898560at2759"/>
<evidence type="ECO:0000256" key="1">
    <source>
        <dbReference type="ARBA" id="ARBA00022723"/>
    </source>
</evidence>